<keyword evidence="2" id="KW-1185">Reference proteome</keyword>
<protein>
    <submittedName>
        <fullName evidence="1">Uncharacterized protein</fullName>
    </submittedName>
</protein>
<comment type="caution">
    <text evidence="1">The sequence shown here is derived from an EMBL/GenBank/DDBJ whole genome shotgun (WGS) entry which is preliminary data.</text>
</comment>
<evidence type="ECO:0000313" key="1">
    <source>
        <dbReference type="EMBL" id="KAJ7741796.1"/>
    </source>
</evidence>
<organism evidence="1 2">
    <name type="scientific">Mycena maculata</name>
    <dbReference type="NCBI Taxonomy" id="230809"/>
    <lineage>
        <taxon>Eukaryota</taxon>
        <taxon>Fungi</taxon>
        <taxon>Dikarya</taxon>
        <taxon>Basidiomycota</taxon>
        <taxon>Agaricomycotina</taxon>
        <taxon>Agaricomycetes</taxon>
        <taxon>Agaricomycetidae</taxon>
        <taxon>Agaricales</taxon>
        <taxon>Marasmiineae</taxon>
        <taxon>Mycenaceae</taxon>
        <taxon>Mycena</taxon>
    </lineage>
</organism>
<gene>
    <name evidence="1" type="ORF">DFH07DRAFT_777983</name>
</gene>
<dbReference type="EMBL" id="JARJLG010000121">
    <property type="protein sequence ID" value="KAJ7741796.1"/>
    <property type="molecule type" value="Genomic_DNA"/>
</dbReference>
<dbReference type="AlphaFoldDB" id="A0AAD7N1R2"/>
<accession>A0AAD7N1R2</accession>
<proteinExistence type="predicted"/>
<sequence length="341" mass="38568">MDPCRLLVRLWCRSRPVLTSSVPARSAIGTRWFSACSSQILEPQTSVQCSSKEQAFMHWQHKVAATTPVVLDQSVPFFVRLVACSPADTITGNVSPLATCKGPYSTPPAWLSQPVSIRSELMGRSSMLIPKHILLHMDPTAFDVLAPWYDWHQDTPFPSIRDAANPLRLFMYAYMSSIQPSMINATRTQEEHEGWLISVFAAFLLGYPDPWNHPEFLALKEGFDLAIASLKFAETVRSRGALRFLVSLYDRRVKEPDDVAKHLCFVLLSRNSDGTSPYFTKLFEIRLKRYIQGVGHPPQLRNVEITEDEFLAEHDNRLLRANLILKSGSDSDMCPNTENWG</sequence>
<evidence type="ECO:0000313" key="2">
    <source>
        <dbReference type="Proteomes" id="UP001215280"/>
    </source>
</evidence>
<name>A0AAD7N1R2_9AGAR</name>
<dbReference type="Proteomes" id="UP001215280">
    <property type="component" value="Unassembled WGS sequence"/>
</dbReference>
<reference evidence="1" key="1">
    <citation type="submission" date="2023-03" db="EMBL/GenBank/DDBJ databases">
        <title>Massive genome expansion in bonnet fungi (Mycena s.s.) driven by repeated elements and novel gene families across ecological guilds.</title>
        <authorList>
            <consortium name="Lawrence Berkeley National Laboratory"/>
            <person name="Harder C.B."/>
            <person name="Miyauchi S."/>
            <person name="Viragh M."/>
            <person name="Kuo A."/>
            <person name="Thoen E."/>
            <person name="Andreopoulos B."/>
            <person name="Lu D."/>
            <person name="Skrede I."/>
            <person name="Drula E."/>
            <person name="Henrissat B."/>
            <person name="Morin E."/>
            <person name="Kohler A."/>
            <person name="Barry K."/>
            <person name="LaButti K."/>
            <person name="Morin E."/>
            <person name="Salamov A."/>
            <person name="Lipzen A."/>
            <person name="Mereny Z."/>
            <person name="Hegedus B."/>
            <person name="Baldrian P."/>
            <person name="Stursova M."/>
            <person name="Weitz H."/>
            <person name="Taylor A."/>
            <person name="Grigoriev I.V."/>
            <person name="Nagy L.G."/>
            <person name="Martin F."/>
            <person name="Kauserud H."/>
        </authorList>
    </citation>
    <scope>NUCLEOTIDE SEQUENCE</scope>
    <source>
        <strain evidence="1">CBHHK188m</strain>
    </source>
</reference>